<gene>
    <name evidence="3" type="primary">prmA</name>
    <name evidence="3" type="ORF">JHU38_01540</name>
</gene>
<dbReference type="Proteomes" id="UP000664265">
    <property type="component" value="Unassembled WGS sequence"/>
</dbReference>
<name>A0ABS3M2T7_9BACT</name>
<accession>A0ABS3M2T7</accession>
<dbReference type="CDD" id="cd02440">
    <property type="entry name" value="AdoMet_MTases"/>
    <property type="match status" value="1"/>
</dbReference>
<evidence type="ECO:0000256" key="2">
    <source>
        <dbReference type="ARBA" id="ARBA00022679"/>
    </source>
</evidence>
<dbReference type="InterPro" id="IPR050078">
    <property type="entry name" value="Ribosomal_L11_MeTrfase_PrmA"/>
</dbReference>
<dbReference type="NCBIfam" id="NF001785">
    <property type="entry name" value="PRK00517.2-2"/>
    <property type="match status" value="1"/>
</dbReference>
<dbReference type="GO" id="GO:0032259">
    <property type="term" value="P:methylation"/>
    <property type="evidence" value="ECO:0007669"/>
    <property type="project" value="UniProtKB-KW"/>
</dbReference>
<evidence type="ECO:0000313" key="4">
    <source>
        <dbReference type="Proteomes" id="UP000664265"/>
    </source>
</evidence>
<keyword evidence="4" id="KW-1185">Reference proteome</keyword>
<keyword evidence="3" id="KW-0687">Ribonucleoprotein</keyword>
<dbReference type="PANTHER" id="PTHR43648">
    <property type="entry name" value="ELECTRON TRANSFER FLAVOPROTEIN BETA SUBUNIT LYSINE METHYLTRANSFERASE"/>
    <property type="match status" value="1"/>
</dbReference>
<dbReference type="RefSeq" id="WP_107582446.1">
    <property type="nucleotide sequence ID" value="NZ_JAERMS010000002.1"/>
</dbReference>
<proteinExistence type="predicted"/>
<keyword evidence="1 3" id="KW-0489">Methyltransferase</keyword>
<dbReference type="SUPFAM" id="SSF53335">
    <property type="entry name" value="S-adenosyl-L-methionine-dependent methyltransferases"/>
    <property type="match status" value="1"/>
</dbReference>
<comment type="caution">
    <text evidence="3">The sequence shown here is derived from an EMBL/GenBank/DDBJ whole genome shotgun (WGS) entry which is preliminary data.</text>
</comment>
<sequence>MKYLSYRFRFKCSDERLQPSKDILMDLSADCGFESFEDKNGEYIGYVQENLIDEAALDRLIADFPIPDVKISYVKSEVQDQNWNYVWEQQGFEPINIDDRVIVFDAKKNIVNPPRPDSILIGIDAVQAFGTGTHQTTQMMIKMLVGMDLTGKSVLDCGCGTGILCLVASKLGAERVIGFDIDEWSVNNTIHNAKINGVNNVSVLHGDAGVISHISGCFDYVLANINRNILLNDMPKYVEVMTGQSYLIVSGFYLEDIPLLLEKAESLKLAEIKRFQQDHWACLILQRQLN</sequence>
<organism evidence="3 4">
    <name type="scientific">Prevotella illustrans</name>
    <dbReference type="NCBI Taxonomy" id="2800387"/>
    <lineage>
        <taxon>Bacteria</taxon>
        <taxon>Pseudomonadati</taxon>
        <taxon>Bacteroidota</taxon>
        <taxon>Bacteroidia</taxon>
        <taxon>Bacteroidales</taxon>
        <taxon>Prevotellaceae</taxon>
        <taxon>Prevotella</taxon>
    </lineage>
</organism>
<keyword evidence="3" id="KW-0689">Ribosomal protein</keyword>
<protein>
    <submittedName>
        <fullName evidence="3">50S ribosomal protein L11 methyltransferase</fullName>
    </submittedName>
</protein>
<keyword evidence="2" id="KW-0808">Transferase</keyword>
<reference evidence="3 4" key="1">
    <citation type="submission" date="2021-01" db="EMBL/GenBank/DDBJ databases">
        <title>Prevotella A2931 sp. nov.</title>
        <authorList>
            <person name="Buhl M."/>
            <person name="Oberhettinger P."/>
        </authorList>
    </citation>
    <scope>NUCLEOTIDE SEQUENCE [LARGE SCALE GENOMIC DNA]</scope>
    <source>
        <strain evidence="3 4">A2931</strain>
    </source>
</reference>
<evidence type="ECO:0000313" key="3">
    <source>
        <dbReference type="EMBL" id="MBO1362478.1"/>
    </source>
</evidence>
<dbReference type="PANTHER" id="PTHR43648:SF1">
    <property type="entry name" value="ELECTRON TRANSFER FLAVOPROTEIN BETA SUBUNIT LYSINE METHYLTRANSFERASE"/>
    <property type="match status" value="1"/>
</dbReference>
<dbReference type="GO" id="GO:0008168">
    <property type="term" value="F:methyltransferase activity"/>
    <property type="evidence" value="ECO:0007669"/>
    <property type="project" value="UniProtKB-KW"/>
</dbReference>
<evidence type="ECO:0000256" key="1">
    <source>
        <dbReference type="ARBA" id="ARBA00022603"/>
    </source>
</evidence>
<dbReference type="EMBL" id="JAERMS010000002">
    <property type="protein sequence ID" value="MBO1362478.1"/>
    <property type="molecule type" value="Genomic_DNA"/>
</dbReference>
<dbReference type="Pfam" id="PF06325">
    <property type="entry name" value="PrmA"/>
    <property type="match status" value="1"/>
</dbReference>
<dbReference type="GO" id="GO:0005840">
    <property type="term" value="C:ribosome"/>
    <property type="evidence" value="ECO:0007669"/>
    <property type="project" value="UniProtKB-KW"/>
</dbReference>
<dbReference type="InterPro" id="IPR029063">
    <property type="entry name" value="SAM-dependent_MTases_sf"/>
</dbReference>
<dbReference type="Gene3D" id="3.40.50.150">
    <property type="entry name" value="Vaccinia Virus protein VP39"/>
    <property type="match status" value="1"/>
</dbReference>